<dbReference type="AlphaFoldDB" id="A0A558R010"/>
<dbReference type="GO" id="GO:0016706">
    <property type="term" value="F:2-oxoglutarate-dependent dioxygenase activity"/>
    <property type="evidence" value="ECO:0007669"/>
    <property type="project" value="UniProtKB-ARBA"/>
</dbReference>
<accession>A0A558R010</accession>
<dbReference type="Proteomes" id="UP000318681">
    <property type="component" value="Unassembled WGS sequence"/>
</dbReference>
<proteinExistence type="predicted"/>
<keyword evidence="3" id="KW-1185">Reference proteome</keyword>
<dbReference type="OrthoDB" id="9796766at2"/>
<reference evidence="2 3" key="1">
    <citation type="submission" date="2019-07" db="EMBL/GenBank/DDBJ databases">
        <title>Sphingomonas solaris sp. nov., isolated from a solar panel from Boston, Massachusetts.</title>
        <authorList>
            <person name="Tanner K."/>
            <person name="Pascual J."/>
            <person name="Mancuso C."/>
            <person name="Pereto J."/>
            <person name="Khalil A."/>
            <person name="Vilanova C."/>
        </authorList>
    </citation>
    <scope>NUCLEOTIDE SEQUENCE [LARGE SCALE GENOMIC DNA]</scope>
    <source>
        <strain evidence="2 3">R4DWN</strain>
    </source>
</reference>
<dbReference type="InterPro" id="IPR008775">
    <property type="entry name" value="Phytyl_CoA_dOase-like"/>
</dbReference>
<dbReference type="GO" id="GO:0005506">
    <property type="term" value="F:iron ion binding"/>
    <property type="evidence" value="ECO:0007669"/>
    <property type="project" value="UniProtKB-ARBA"/>
</dbReference>
<evidence type="ECO:0000313" key="2">
    <source>
        <dbReference type="EMBL" id="TVV72678.1"/>
    </source>
</evidence>
<dbReference type="PANTHER" id="PTHR20883:SF48">
    <property type="entry name" value="ECTOINE DIOXYGENASE"/>
    <property type="match status" value="1"/>
</dbReference>
<comment type="caution">
    <text evidence="2">The sequence shown here is derived from an EMBL/GenBank/DDBJ whole genome shotgun (WGS) entry which is preliminary data.</text>
</comment>
<protein>
    <submittedName>
        <fullName evidence="2">Phytanoyl-CoA dioxygenase family protein</fullName>
    </submittedName>
</protein>
<keyword evidence="2" id="KW-0223">Dioxygenase</keyword>
<dbReference type="EMBL" id="VNIM01000059">
    <property type="protein sequence ID" value="TVV72678.1"/>
    <property type="molecule type" value="Genomic_DNA"/>
</dbReference>
<evidence type="ECO:0000313" key="3">
    <source>
        <dbReference type="Proteomes" id="UP000318681"/>
    </source>
</evidence>
<name>A0A558R010_9SPHN</name>
<gene>
    <name evidence="2" type="ORF">FOY91_13860</name>
</gene>
<dbReference type="PANTHER" id="PTHR20883">
    <property type="entry name" value="PHYTANOYL-COA DIOXYGENASE DOMAIN CONTAINING 1"/>
    <property type="match status" value="1"/>
</dbReference>
<comment type="cofactor">
    <cofactor evidence="1">
        <name>Fe(2+)</name>
        <dbReference type="ChEBI" id="CHEBI:29033"/>
    </cofactor>
</comment>
<keyword evidence="2" id="KW-0560">Oxidoreductase</keyword>
<dbReference type="SUPFAM" id="SSF51197">
    <property type="entry name" value="Clavaminate synthase-like"/>
    <property type="match status" value="1"/>
</dbReference>
<sequence>MIPARFADLAAREDLDPLSRALIDQGYAIVRGAVPQGMIETIKDEMGDRFDKTPFSVGAFHGEWTKRFHGLLKRAPTSQKLAMHEQIVTAARAILGKWCDFPQLNLSQGLSIYPGAPAQIPHRDQTMWPAPKGEMEFSFNVMWPLDDFTEHNGATKVWPDTHHEHATYKMSVDDLGEPLVAEMKRGDVFVFLGSVLHAAGSNRSVLPRRGIIISYSLGWLRTYENQNLTYDRDFARTLDPELAAMIGYRWQRPNLGTFDGQCPSVLLGEEVPDYLPTVDSFTPAQKVIVDTHLLKELAAADAGD</sequence>
<evidence type="ECO:0000256" key="1">
    <source>
        <dbReference type="ARBA" id="ARBA00001954"/>
    </source>
</evidence>
<organism evidence="2 3">
    <name type="scientific">Alterirhizorhabdus solaris</name>
    <dbReference type="NCBI Taxonomy" id="2529389"/>
    <lineage>
        <taxon>Bacteria</taxon>
        <taxon>Pseudomonadati</taxon>
        <taxon>Pseudomonadota</taxon>
        <taxon>Alphaproteobacteria</taxon>
        <taxon>Sphingomonadales</taxon>
        <taxon>Rhizorhabdaceae</taxon>
        <taxon>Alterirhizorhabdus</taxon>
    </lineage>
</organism>
<dbReference type="Pfam" id="PF05721">
    <property type="entry name" value="PhyH"/>
    <property type="match status" value="1"/>
</dbReference>
<dbReference type="RefSeq" id="WP_145153063.1">
    <property type="nucleotide sequence ID" value="NZ_VNIM01000059.1"/>
</dbReference>
<dbReference type="Gene3D" id="2.60.120.620">
    <property type="entry name" value="q2cbj1_9rhob like domain"/>
    <property type="match status" value="1"/>
</dbReference>